<proteinExistence type="predicted"/>
<dbReference type="InterPro" id="IPR000400">
    <property type="entry name" value="Glyco_hydro_46"/>
</dbReference>
<comment type="caution">
    <text evidence="1">The sequence shown here is derived from an EMBL/GenBank/DDBJ whole genome shotgun (WGS) entry which is preliminary data.</text>
</comment>
<gene>
    <name evidence="1" type="ORF">ACFPEL_15935</name>
</gene>
<dbReference type="EMBL" id="JBHSIM010000036">
    <property type="protein sequence ID" value="MFC4833904.1"/>
    <property type="molecule type" value="Genomic_DNA"/>
</dbReference>
<dbReference type="Gene3D" id="1.20.141.10">
    <property type="entry name" value="Chitosanase, subunit A, domain 1"/>
    <property type="match status" value="1"/>
</dbReference>
<evidence type="ECO:0000313" key="1">
    <source>
        <dbReference type="EMBL" id="MFC4833904.1"/>
    </source>
</evidence>
<dbReference type="InterPro" id="IPR023346">
    <property type="entry name" value="Lysozyme-like_dom_sf"/>
</dbReference>
<accession>A0ABV9RK25</accession>
<dbReference type="Gene3D" id="3.30.386.10">
    <property type="entry name" value="Chitosanase, subunit A, domain 2"/>
    <property type="match status" value="1"/>
</dbReference>
<dbReference type="PROSITE" id="PS51257">
    <property type="entry name" value="PROKAR_LIPOPROTEIN"/>
    <property type="match status" value="1"/>
</dbReference>
<organism evidence="1 2">
    <name type="scientific">Actinomycetospora chibensis</name>
    <dbReference type="NCBI Taxonomy" id="663606"/>
    <lineage>
        <taxon>Bacteria</taxon>
        <taxon>Bacillati</taxon>
        <taxon>Actinomycetota</taxon>
        <taxon>Actinomycetes</taxon>
        <taxon>Pseudonocardiales</taxon>
        <taxon>Pseudonocardiaceae</taxon>
        <taxon>Actinomycetospora</taxon>
    </lineage>
</organism>
<protein>
    <submittedName>
        <fullName evidence="1">Chitosanase</fullName>
    </submittedName>
</protein>
<evidence type="ECO:0000313" key="2">
    <source>
        <dbReference type="Proteomes" id="UP001595909"/>
    </source>
</evidence>
<reference evidence="2" key="1">
    <citation type="journal article" date="2019" name="Int. J. Syst. Evol. Microbiol.">
        <title>The Global Catalogue of Microorganisms (GCM) 10K type strain sequencing project: providing services to taxonomists for standard genome sequencing and annotation.</title>
        <authorList>
            <consortium name="The Broad Institute Genomics Platform"/>
            <consortium name="The Broad Institute Genome Sequencing Center for Infectious Disease"/>
            <person name="Wu L."/>
            <person name="Ma J."/>
        </authorList>
    </citation>
    <scope>NUCLEOTIDE SEQUENCE [LARGE SCALE GENOMIC DNA]</scope>
    <source>
        <strain evidence="2">CCUG 50347</strain>
    </source>
</reference>
<dbReference type="SUPFAM" id="SSF53955">
    <property type="entry name" value="Lysozyme-like"/>
    <property type="match status" value="1"/>
</dbReference>
<dbReference type="CDD" id="cd00978">
    <property type="entry name" value="chitosanase_GH46"/>
    <property type="match status" value="1"/>
</dbReference>
<dbReference type="Pfam" id="PF01374">
    <property type="entry name" value="Glyco_hydro_46"/>
    <property type="match status" value="1"/>
</dbReference>
<dbReference type="Proteomes" id="UP001595909">
    <property type="component" value="Unassembled WGS sequence"/>
</dbReference>
<dbReference type="RefSeq" id="WP_274192547.1">
    <property type="nucleotide sequence ID" value="NZ_BAABHN010000036.1"/>
</dbReference>
<dbReference type="InterPro" id="IPR023099">
    <property type="entry name" value="Glyco_hydro_46_N"/>
</dbReference>
<name>A0ABV9RK25_9PSEU</name>
<keyword evidence="2" id="KW-1185">Reference proteome</keyword>
<sequence length="296" mass="31112">MNRRSFLVLGGLVGGGLVGGAVLAGCQQPGSAGGARTGGAQADIAGVTDLADPARLRTAEAVISSFENSSTELPYASAQDIGDGRGITAGRAGFTSGTHDLLAVVRRYEESAGGDRTPLTGYLPALTAIDAAVTAGGDGGDTTGLEGFPAAWREASQTDPRLNRAQDDVYRRLYFEPAMAQARRIGMTSALGQLVLLDSAVQHGTGTDPDGLATMIDETTEEHGGAEQPDRSGWLEEFLEVRRAHLLDPADAETAEVWRRSVPRVDTLETLLAEERFDLATPLDWTFAGQPFHFAG</sequence>